<dbReference type="GO" id="GO:0005730">
    <property type="term" value="C:nucleolus"/>
    <property type="evidence" value="ECO:0007669"/>
    <property type="project" value="UniProtKB-SubCell"/>
</dbReference>
<evidence type="ECO:0000256" key="8">
    <source>
        <dbReference type="SAM" id="MobiDB-lite"/>
    </source>
</evidence>
<proteinExistence type="inferred from homology"/>
<name>A0A1Q3ACS4_ZYGRO</name>
<gene>
    <name evidence="9" type="ORF">ZYGR_0AI07420</name>
</gene>
<evidence type="ECO:0000256" key="3">
    <source>
        <dbReference type="ARBA" id="ARBA00011523"/>
    </source>
</evidence>
<evidence type="ECO:0000313" key="10">
    <source>
        <dbReference type="Proteomes" id="UP000187013"/>
    </source>
</evidence>
<comment type="subunit">
    <text evidence="3">Interacts with the 35S, 23S and 20S pre-rRNAs and with the U3 snoRNA.</text>
</comment>
<evidence type="ECO:0000256" key="4">
    <source>
        <dbReference type="ARBA" id="ARBA00021321"/>
    </source>
</evidence>
<comment type="function">
    <text evidence="7">Involved in ribosome biogenesis. Required for normal pre-rRNA processing in internal transcribed spacer 1 (ITS1). May be involved in the movements of the replication forks.</text>
</comment>
<feature type="region of interest" description="Disordered" evidence="8">
    <location>
        <begin position="1"/>
        <end position="33"/>
    </location>
</feature>
<keyword evidence="5" id="KW-0690">Ribosome biogenesis</keyword>
<dbReference type="InterPro" id="IPR028160">
    <property type="entry name" value="Slx9-like"/>
</dbReference>
<feature type="region of interest" description="Disordered" evidence="8">
    <location>
        <begin position="66"/>
        <end position="164"/>
    </location>
</feature>
<dbReference type="AlphaFoldDB" id="A0A1Q3ACS4"/>
<reference evidence="9 10" key="1">
    <citation type="submission" date="2016-08" db="EMBL/GenBank/DDBJ databases">
        <title>Draft genome sequence of allopolyploid Zygosaccharomyces rouxii.</title>
        <authorList>
            <person name="Watanabe J."/>
            <person name="Uehara K."/>
            <person name="Mogi Y."/>
            <person name="Tsukioka Y."/>
        </authorList>
    </citation>
    <scope>NUCLEOTIDE SEQUENCE [LARGE SCALE GENOMIC DNA]</scope>
    <source>
        <strain evidence="9 10">NBRC 110957</strain>
    </source>
</reference>
<sequence length="185" mass="21578">MVAKKRNTLRQKSAAAISKKSQEPLNNVETKLDMDIGEDPKAFLHQYKESKRDKNLSRQQMFLNQIKHKNDTDPNFAGISKSAIRRRKRKMRDDLKPKMGELLTSLGQEDDLKEQLEENFKEEDVVEPEPQPQRKRKNEPNIRNQKGAKALSVQESERMKQVLSNSSFQQNTFGALRDVIRMQNR</sequence>
<comment type="similarity">
    <text evidence="2">Belongs to the SLX9 family.</text>
</comment>
<evidence type="ECO:0000256" key="5">
    <source>
        <dbReference type="ARBA" id="ARBA00022517"/>
    </source>
</evidence>
<dbReference type="GO" id="GO:0030688">
    <property type="term" value="C:preribosome, small subunit precursor"/>
    <property type="evidence" value="ECO:0007669"/>
    <property type="project" value="InterPro"/>
</dbReference>
<evidence type="ECO:0000256" key="2">
    <source>
        <dbReference type="ARBA" id="ARBA00011022"/>
    </source>
</evidence>
<keyword evidence="6" id="KW-0539">Nucleus</keyword>
<dbReference type="EMBL" id="BDGX01000035">
    <property type="protein sequence ID" value="GAV53458.1"/>
    <property type="molecule type" value="Genomic_DNA"/>
</dbReference>
<dbReference type="Pfam" id="PF15341">
    <property type="entry name" value="SLX9"/>
    <property type="match status" value="1"/>
</dbReference>
<organism evidence="9 10">
    <name type="scientific">Zygosaccharomyces rouxii</name>
    <dbReference type="NCBI Taxonomy" id="4956"/>
    <lineage>
        <taxon>Eukaryota</taxon>
        <taxon>Fungi</taxon>
        <taxon>Dikarya</taxon>
        <taxon>Ascomycota</taxon>
        <taxon>Saccharomycotina</taxon>
        <taxon>Saccharomycetes</taxon>
        <taxon>Saccharomycetales</taxon>
        <taxon>Saccharomycetaceae</taxon>
        <taxon>Zygosaccharomyces</taxon>
    </lineage>
</organism>
<dbReference type="GO" id="GO:0000462">
    <property type="term" value="P:maturation of SSU-rRNA from tricistronic rRNA transcript (SSU-rRNA, 5.8S rRNA, LSU-rRNA)"/>
    <property type="evidence" value="ECO:0007669"/>
    <property type="project" value="InterPro"/>
</dbReference>
<evidence type="ECO:0000313" key="9">
    <source>
        <dbReference type="EMBL" id="GAV53458.1"/>
    </source>
</evidence>
<dbReference type="GO" id="GO:0030686">
    <property type="term" value="C:90S preribosome"/>
    <property type="evidence" value="ECO:0007669"/>
    <property type="project" value="InterPro"/>
</dbReference>
<dbReference type="OrthoDB" id="4068648at2759"/>
<accession>A0A1Q3ACS4</accession>
<evidence type="ECO:0000256" key="1">
    <source>
        <dbReference type="ARBA" id="ARBA00004604"/>
    </source>
</evidence>
<comment type="caution">
    <text evidence="9">The sequence shown here is derived from an EMBL/GenBank/DDBJ whole genome shotgun (WGS) entry which is preliminary data.</text>
</comment>
<protein>
    <recommendedName>
        <fullName evidence="4">Ribosome biogenesis protein SLX9</fullName>
    </recommendedName>
</protein>
<evidence type="ECO:0000256" key="7">
    <source>
        <dbReference type="ARBA" id="ARBA00025083"/>
    </source>
</evidence>
<comment type="subcellular location">
    <subcellularLocation>
        <location evidence="1">Nucleus</location>
        <location evidence="1">Nucleolus</location>
    </subcellularLocation>
</comment>
<feature type="compositionally biased region" description="Basic and acidic residues" evidence="8">
    <location>
        <begin position="113"/>
        <end position="123"/>
    </location>
</feature>
<evidence type="ECO:0000256" key="6">
    <source>
        <dbReference type="ARBA" id="ARBA00023242"/>
    </source>
</evidence>
<dbReference type="Proteomes" id="UP000187013">
    <property type="component" value="Unassembled WGS sequence"/>
</dbReference>